<organism evidence="5 6">
    <name type="scientific">Kangsaoukella pontilimi</name>
    <dbReference type="NCBI Taxonomy" id="2691042"/>
    <lineage>
        <taxon>Bacteria</taxon>
        <taxon>Pseudomonadati</taxon>
        <taxon>Pseudomonadota</taxon>
        <taxon>Alphaproteobacteria</taxon>
        <taxon>Rhodobacterales</taxon>
        <taxon>Paracoccaceae</taxon>
        <taxon>Kangsaoukella</taxon>
    </lineage>
</organism>
<feature type="repeat" description="TPR" evidence="3">
    <location>
        <begin position="574"/>
        <end position="607"/>
    </location>
</feature>
<sequence>MLAASVLALSACDTAEERAQKHFESGLELIQAGDVERGLVELRNVLTLDEFHTEGRKLYARTLREMGNVAESYQQYRSLVETSPDDYESRLALAEMAISAQNWEEVSRHGSVLVNANVDLEGTDIVDLTLRFRDALLAEDEPAVRELTREAIALIDRHPDDVTLRQIVVEGLVREGDLEGAADQLDAAIRITPDDRRLYIAKARLLAQLQDGDALEELLRQTVARFPDDNESKMALIRLYSSQGRTDEAEAFLRVNADATGKEGDLVTLISYLRQSRGNDAALEEIETRLAAGSETGLLTALKAAILFETDDRQTAIALLEAEVDGAEPSEQNDRFKVSLAKMLLAEGNEVGARQLVEEVLAHDGAQVEALKMSATWLIEDDQPEVAIDRLRVVLDQEPDDAAAMTLMADAHLRMGDTELAQDLLSLAVEASNNAPAESIRFARVLLNDERFRPAEDVLISALRNDPGNLQMLSMLGDVYVETEDWGRANHVETTLRRDTAEAAQAAADRLRLSILSRREGRDQAISYLESLAEGEEGAERAQLQLIRARLASGNVDEAVEIAKALRADLPDSAAAGLVLGNTYMAAGDYENAEGVFNEVVDAAPQIERAWIQLSRVQSALGRRDDARATVDRALAARPDAPNLLWAKASFLERANDIDGAIAIYEQLYETNSNSLVVANNLASLLATYREDEASKQRAFAVGRRLRGTDVPPFQDTYGWLLYRQGEFAEALTYLEPAAQALASDPIVQYHLAMTYLAVEREADALAQFRLAVELADENDPRPQMQRAREEIDRLADASVAQ</sequence>
<dbReference type="Proteomes" id="UP000480350">
    <property type="component" value="Unassembled WGS sequence"/>
</dbReference>
<dbReference type="InterPro" id="IPR019734">
    <property type="entry name" value="TPR_rpt"/>
</dbReference>
<evidence type="ECO:0000256" key="4">
    <source>
        <dbReference type="SAM" id="MobiDB-lite"/>
    </source>
</evidence>
<dbReference type="Gene3D" id="1.25.40.10">
    <property type="entry name" value="Tetratricopeptide repeat domain"/>
    <property type="match status" value="5"/>
</dbReference>
<keyword evidence="1" id="KW-0677">Repeat</keyword>
<dbReference type="AlphaFoldDB" id="A0A7C9NC47"/>
<protein>
    <submittedName>
        <fullName evidence="5">Tetratricopeptide repeat protein</fullName>
    </submittedName>
</protein>
<evidence type="ECO:0000256" key="2">
    <source>
        <dbReference type="ARBA" id="ARBA00022803"/>
    </source>
</evidence>
<dbReference type="Pfam" id="PF13432">
    <property type="entry name" value="TPR_16"/>
    <property type="match status" value="2"/>
</dbReference>
<dbReference type="RefSeq" id="WP_160762357.1">
    <property type="nucleotide sequence ID" value="NZ_WUPT01000001.1"/>
</dbReference>
<dbReference type="EMBL" id="WUPT01000001">
    <property type="protein sequence ID" value="MXQ06419.1"/>
    <property type="molecule type" value="Genomic_DNA"/>
</dbReference>
<evidence type="ECO:0000313" key="5">
    <source>
        <dbReference type="EMBL" id="MXQ06419.1"/>
    </source>
</evidence>
<evidence type="ECO:0000256" key="3">
    <source>
        <dbReference type="PROSITE-ProRule" id="PRU00339"/>
    </source>
</evidence>
<name>A0A7C9NC47_9RHOB</name>
<evidence type="ECO:0000256" key="1">
    <source>
        <dbReference type="ARBA" id="ARBA00022737"/>
    </source>
</evidence>
<dbReference type="SUPFAM" id="SSF48452">
    <property type="entry name" value="TPR-like"/>
    <property type="match status" value="3"/>
</dbReference>
<gene>
    <name evidence="5" type="ORF">GQ651_01025</name>
</gene>
<dbReference type="PANTHER" id="PTHR45586:SF1">
    <property type="entry name" value="LIPOPOLYSACCHARIDE ASSEMBLY PROTEIN B"/>
    <property type="match status" value="1"/>
</dbReference>
<comment type="caution">
    <text evidence="5">The sequence shown here is derived from an EMBL/GenBank/DDBJ whole genome shotgun (WGS) entry which is preliminary data.</text>
</comment>
<accession>A0A7C9NC47</accession>
<reference evidence="5 6" key="2">
    <citation type="submission" date="2020-03" db="EMBL/GenBank/DDBJ databases">
        <title>Kangsaoukella pontilimi gen. nov., sp. nov., a new member of the family Rhodobacteraceae isolated from a tidal mudflat.</title>
        <authorList>
            <person name="Kim I.S."/>
        </authorList>
    </citation>
    <scope>NUCLEOTIDE SEQUENCE [LARGE SCALE GENOMIC DNA]</scope>
    <source>
        <strain evidence="5 6">GH1-50</strain>
    </source>
</reference>
<dbReference type="PROSITE" id="PS50005">
    <property type="entry name" value="TPR"/>
    <property type="match status" value="1"/>
</dbReference>
<proteinExistence type="predicted"/>
<dbReference type="PANTHER" id="PTHR45586">
    <property type="entry name" value="TPR REPEAT-CONTAINING PROTEIN PA4667"/>
    <property type="match status" value="1"/>
</dbReference>
<feature type="region of interest" description="Disordered" evidence="4">
    <location>
        <begin position="780"/>
        <end position="802"/>
    </location>
</feature>
<evidence type="ECO:0000313" key="6">
    <source>
        <dbReference type="Proteomes" id="UP000480350"/>
    </source>
</evidence>
<dbReference type="SMART" id="SM00028">
    <property type="entry name" value="TPR"/>
    <property type="match status" value="8"/>
</dbReference>
<dbReference type="Pfam" id="PF14559">
    <property type="entry name" value="TPR_19"/>
    <property type="match status" value="3"/>
</dbReference>
<feature type="compositionally biased region" description="Basic and acidic residues" evidence="4">
    <location>
        <begin position="787"/>
        <end position="796"/>
    </location>
</feature>
<reference evidence="5 6" key="1">
    <citation type="submission" date="2019-12" db="EMBL/GenBank/DDBJ databases">
        <authorList>
            <person name="Lee S.D."/>
        </authorList>
    </citation>
    <scope>NUCLEOTIDE SEQUENCE [LARGE SCALE GENOMIC DNA]</scope>
    <source>
        <strain evidence="5 6">GH1-50</strain>
    </source>
</reference>
<keyword evidence="2 3" id="KW-0802">TPR repeat</keyword>
<keyword evidence="6" id="KW-1185">Reference proteome</keyword>
<dbReference type="InterPro" id="IPR011990">
    <property type="entry name" value="TPR-like_helical_dom_sf"/>
</dbReference>
<dbReference type="InterPro" id="IPR051012">
    <property type="entry name" value="CellSynth/LPSAsmb/PSIAsmb"/>
</dbReference>